<feature type="compositionally biased region" description="Basic and acidic residues" evidence="1">
    <location>
        <begin position="129"/>
        <end position="140"/>
    </location>
</feature>
<organism evidence="2 3">
    <name type="scientific">Candidatus Methylumidiphilus alinenensis</name>
    <dbReference type="NCBI Taxonomy" id="2202197"/>
    <lineage>
        <taxon>Bacteria</taxon>
        <taxon>Pseudomonadati</taxon>
        <taxon>Pseudomonadota</taxon>
        <taxon>Gammaproteobacteria</taxon>
        <taxon>Methylococcales</taxon>
        <taxon>Candidatus Methylumidiphilus</taxon>
    </lineage>
</organism>
<dbReference type="Proteomes" id="UP000249396">
    <property type="component" value="Unassembled WGS sequence"/>
</dbReference>
<sequence length="263" mass="29636">MARIRTVKPEFWTHPIMGRIDDASKCLALALLNFADDEGYFLADPNLVRSSCRPFDDDSTITRRCLDHLVKSEWIELRNHPTHGSIGMVSKFIEHQKIDRPKPSTIKEYFIDDDSTIDRRLIAVGMEGNGKEGKGMEHHSIPPLNGKKHKRQSKDEKLGAFPPEVRSIVEPLYQEWPKEGSEGAKTSPSDIGLFSQRISDLLDKGNTPDVLIEAARDYIKAPRRKYAAPQFFFGLKGFDGGDAPWVGAVRLVLTRRELATHSA</sequence>
<reference evidence="2 3" key="1">
    <citation type="journal article" date="2018" name="Aquat. Microb. Ecol.">
        <title>Gammaproteobacterial methanotrophs dominate.</title>
        <authorList>
            <person name="Rissanen A.J."/>
            <person name="Saarenheimo J."/>
            <person name="Tiirola M."/>
            <person name="Peura S."/>
            <person name="Aalto S.L."/>
            <person name="Karvinen A."/>
            <person name="Nykanen H."/>
        </authorList>
    </citation>
    <scope>NUCLEOTIDE SEQUENCE [LARGE SCALE GENOMIC DNA]</scope>
    <source>
        <strain evidence="2">AMbin10</strain>
    </source>
</reference>
<proteinExistence type="predicted"/>
<feature type="region of interest" description="Disordered" evidence="1">
    <location>
        <begin position="128"/>
        <end position="158"/>
    </location>
</feature>
<comment type="caution">
    <text evidence="2">The sequence shown here is derived from an EMBL/GenBank/DDBJ whole genome shotgun (WGS) entry which is preliminary data.</text>
</comment>
<protein>
    <submittedName>
        <fullName evidence="2">Uncharacterized protein</fullName>
    </submittedName>
</protein>
<evidence type="ECO:0000313" key="3">
    <source>
        <dbReference type="Proteomes" id="UP000249396"/>
    </source>
</evidence>
<dbReference type="AlphaFoldDB" id="A0A2W4T290"/>
<gene>
    <name evidence="2" type="ORF">DM484_15780</name>
</gene>
<accession>A0A2W4T290</accession>
<dbReference type="EMBL" id="QJPH01000350">
    <property type="protein sequence ID" value="PZN76827.1"/>
    <property type="molecule type" value="Genomic_DNA"/>
</dbReference>
<evidence type="ECO:0000256" key="1">
    <source>
        <dbReference type="SAM" id="MobiDB-lite"/>
    </source>
</evidence>
<evidence type="ECO:0000313" key="2">
    <source>
        <dbReference type="EMBL" id="PZN76827.1"/>
    </source>
</evidence>
<name>A0A2W4T290_9GAMM</name>